<dbReference type="Pfam" id="PF00512">
    <property type="entry name" value="HisKA"/>
    <property type="match status" value="1"/>
</dbReference>
<dbReference type="Gene3D" id="3.30.450.20">
    <property type="entry name" value="PAS domain"/>
    <property type="match status" value="3"/>
</dbReference>
<proteinExistence type="predicted"/>
<dbReference type="Pfam" id="PF13426">
    <property type="entry name" value="PAS_9"/>
    <property type="match status" value="2"/>
</dbReference>
<dbReference type="GO" id="GO:0005886">
    <property type="term" value="C:plasma membrane"/>
    <property type="evidence" value="ECO:0007669"/>
    <property type="project" value="TreeGrafter"/>
</dbReference>
<evidence type="ECO:0000313" key="10">
    <source>
        <dbReference type="EMBL" id="NME70535.1"/>
    </source>
</evidence>
<gene>
    <name evidence="10" type="ORF">HHU12_21345</name>
</gene>
<keyword evidence="7" id="KW-1133">Transmembrane helix</keyword>
<dbReference type="SUPFAM" id="SSF55785">
    <property type="entry name" value="PYP-like sensor domain (PAS domain)"/>
    <property type="match status" value="3"/>
</dbReference>
<name>A0A7X9RXK6_9BACT</name>
<dbReference type="PANTHER" id="PTHR43047">
    <property type="entry name" value="TWO-COMPONENT HISTIDINE PROTEIN KINASE"/>
    <property type="match status" value="1"/>
</dbReference>
<dbReference type="EC" id="2.7.13.3" evidence="2"/>
<dbReference type="GO" id="GO:0000155">
    <property type="term" value="F:phosphorelay sensor kinase activity"/>
    <property type="evidence" value="ECO:0007669"/>
    <property type="project" value="InterPro"/>
</dbReference>
<evidence type="ECO:0000256" key="6">
    <source>
        <dbReference type="PROSITE-ProRule" id="PRU00169"/>
    </source>
</evidence>
<comment type="catalytic activity">
    <reaction evidence="1">
        <text>ATP + protein L-histidine = ADP + protein N-phospho-L-histidine.</text>
        <dbReference type="EC" id="2.7.13.3"/>
    </reaction>
</comment>
<dbReference type="RefSeq" id="WP_169658767.1">
    <property type="nucleotide sequence ID" value="NZ_JABANE010000066.1"/>
</dbReference>
<feature type="transmembrane region" description="Helical" evidence="7">
    <location>
        <begin position="6"/>
        <end position="27"/>
    </location>
</feature>
<keyword evidence="7" id="KW-0812">Transmembrane</keyword>
<evidence type="ECO:0000259" key="8">
    <source>
        <dbReference type="PROSITE" id="PS50109"/>
    </source>
</evidence>
<keyword evidence="5" id="KW-0418">Kinase</keyword>
<dbReference type="PROSITE" id="PS50110">
    <property type="entry name" value="RESPONSE_REGULATORY"/>
    <property type="match status" value="1"/>
</dbReference>
<dbReference type="GO" id="GO:0009927">
    <property type="term" value="F:histidine phosphotransfer kinase activity"/>
    <property type="evidence" value="ECO:0007669"/>
    <property type="project" value="TreeGrafter"/>
</dbReference>
<dbReference type="InterPro" id="IPR035965">
    <property type="entry name" value="PAS-like_dom_sf"/>
</dbReference>
<dbReference type="SMART" id="SM00448">
    <property type="entry name" value="REC"/>
    <property type="match status" value="1"/>
</dbReference>
<dbReference type="CDD" id="cd16922">
    <property type="entry name" value="HATPase_EvgS-ArcB-TorS-like"/>
    <property type="match status" value="1"/>
</dbReference>
<dbReference type="InterPro" id="IPR036890">
    <property type="entry name" value="HATPase_C_sf"/>
</dbReference>
<sequence length="994" mass="114749">MYINSFVFAILISFTIGLIIILVSMYVRLVARQKKTIANGIRNFRMLNLLMEHSSDVIFSVDKSFNYLAFNNAHAQTMYSVYGKKIEVGKNILDYMRVKNDADVAENDIKRALEGEKYSVIRSYGDEQNFTRAYFEATYNPIMSDDEIVGVSVVVRNVTEYILSQENLKRSERKYKQLFHYNYLGALIIKDNTIIDANDTATHQLGMETHDLLGMSFEELFGIGELDITEGEKIVKFARLERVFNLRKETIGDEKNLQDIVFIDNITEKYAAEQELKEAHKQTKVLIESAKSYIFSIDTNFKFISFNTKFRDLIKNLLNIDIEEGDCLNSAPYTKLFEYYSPHFERAFQQKEIFETEFQFDNNVFIQSVFSPLVNVNNEIYAIAVYNLDITEKWKHELQIKQLNSSLEQKVKERTFELNQQQLKLDLALNAAKIGAWSFTPDEKFTWDQKISKIFGISDTPAHKPLKTFLGTVVREERLKIVSLFHKIFLGQLHNVNISVKINHSVRGIQYIQIYGKSRLQNGKYEMHGVCWNLTQQKKVEFELKEARNAAEKSNKAKSMFLANISHEIRSPLNAIIGLSNVLYRKSFSENLSEEFIEQLRYIYFNGEYLSELINNILDYSRIDAGKMQVFHERIDIRSFINLVVKIHTPSAHEKEVVINTEISENVPTHFVTDSTKFRQVLTNLLTNAIKFTKEKTKIKIIVSANDECLQLSVHDQGIGISEDRIDVIFDSFEQADNSVTRQYGGTGLGLAISKKLVEMLKGQIRVYSIEGEGATFIVQLPIIEADRNEILEENGREAEVSFKPDSKVLIVEDNKMNQFMMKALFKQLSLECEIAENGQEAIEQIKETNYDLILMDLHMPILGGIETTEKLRQDLGVTTPVVALSADAYWDKRFHAFAVGINDYLTKPLDRNDLINTLKKYLLKDQAHIKKYFDPNDHKELILEIKELTMATSLSAEHRLSRLKSIYILLQEYDTGFSKYIDYLGNPGKYLIY</sequence>
<dbReference type="PROSITE" id="PS50109">
    <property type="entry name" value="HIS_KIN"/>
    <property type="match status" value="1"/>
</dbReference>
<dbReference type="InterPro" id="IPR000014">
    <property type="entry name" value="PAS"/>
</dbReference>
<dbReference type="SUPFAM" id="SSF47384">
    <property type="entry name" value="Homodimeric domain of signal transducing histidine kinase"/>
    <property type="match status" value="1"/>
</dbReference>
<dbReference type="CDD" id="cd00082">
    <property type="entry name" value="HisKA"/>
    <property type="match status" value="1"/>
</dbReference>
<evidence type="ECO:0000256" key="7">
    <source>
        <dbReference type="SAM" id="Phobius"/>
    </source>
</evidence>
<dbReference type="NCBIfam" id="TIGR00229">
    <property type="entry name" value="sensory_box"/>
    <property type="match status" value="1"/>
</dbReference>
<dbReference type="InterPro" id="IPR005467">
    <property type="entry name" value="His_kinase_dom"/>
</dbReference>
<organism evidence="10 11">
    <name type="scientific">Flammeovirga aprica JL-4</name>
    <dbReference type="NCBI Taxonomy" id="694437"/>
    <lineage>
        <taxon>Bacteria</taxon>
        <taxon>Pseudomonadati</taxon>
        <taxon>Bacteroidota</taxon>
        <taxon>Cytophagia</taxon>
        <taxon>Cytophagales</taxon>
        <taxon>Flammeovirgaceae</taxon>
        <taxon>Flammeovirga</taxon>
    </lineage>
</organism>
<dbReference type="SMART" id="SM00388">
    <property type="entry name" value="HisKA"/>
    <property type="match status" value="1"/>
</dbReference>
<dbReference type="PRINTS" id="PR00344">
    <property type="entry name" value="BCTRLSENSOR"/>
</dbReference>
<dbReference type="InterPro" id="IPR036097">
    <property type="entry name" value="HisK_dim/P_sf"/>
</dbReference>
<evidence type="ECO:0000256" key="5">
    <source>
        <dbReference type="ARBA" id="ARBA00022777"/>
    </source>
</evidence>
<dbReference type="FunFam" id="3.30.565.10:FF:000010">
    <property type="entry name" value="Sensor histidine kinase RcsC"/>
    <property type="match status" value="1"/>
</dbReference>
<dbReference type="SUPFAM" id="SSF55874">
    <property type="entry name" value="ATPase domain of HSP90 chaperone/DNA topoisomerase II/histidine kinase"/>
    <property type="match status" value="1"/>
</dbReference>
<evidence type="ECO:0000256" key="1">
    <source>
        <dbReference type="ARBA" id="ARBA00000085"/>
    </source>
</evidence>
<keyword evidence="4" id="KW-0808">Transferase</keyword>
<dbReference type="InterPro" id="IPR003594">
    <property type="entry name" value="HATPase_dom"/>
</dbReference>
<evidence type="ECO:0000256" key="3">
    <source>
        <dbReference type="ARBA" id="ARBA00022553"/>
    </source>
</evidence>
<dbReference type="EMBL" id="JABANE010000066">
    <property type="protein sequence ID" value="NME70535.1"/>
    <property type="molecule type" value="Genomic_DNA"/>
</dbReference>
<dbReference type="SMART" id="SM00387">
    <property type="entry name" value="HATPase_c"/>
    <property type="match status" value="1"/>
</dbReference>
<evidence type="ECO:0000259" key="9">
    <source>
        <dbReference type="PROSITE" id="PS50110"/>
    </source>
</evidence>
<comment type="caution">
    <text evidence="10">The sequence shown here is derived from an EMBL/GenBank/DDBJ whole genome shotgun (WGS) entry which is preliminary data.</text>
</comment>
<dbReference type="AlphaFoldDB" id="A0A7X9RXK6"/>
<keyword evidence="3 6" id="KW-0597">Phosphoprotein</keyword>
<dbReference type="Pfam" id="PF00072">
    <property type="entry name" value="Response_reg"/>
    <property type="match status" value="1"/>
</dbReference>
<dbReference type="InterPro" id="IPR003661">
    <property type="entry name" value="HisK_dim/P_dom"/>
</dbReference>
<protein>
    <recommendedName>
        <fullName evidence="2">histidine kinase</fullName>
        <ecNumber evidence="2">2.7.13.3</ecNumber>
    </recommendedName>
</protein>
<dbReference type="Gene3D" id="3.40.50.2300">
    <property type="match status" value="1"/>
</dbReference>
<dbReference type="Gene3D" id="3.30.565.10">
    <property type="entry name" value="Histidine kinase-like ATPase, C-terminal domain"/>
    <property type="match status" value="1"/>
</dbReference>
<dbReference type="SUPFAM" id="SSF52172">
    <property type="entry name" value="CheY-like"/>
    <property type="match status" value="1"/>
</dbReference>
<feature type="domain" description="Histidine kinase" evidence="8">
    <location>
        <begin position="564"/>
        <end position="785"/>
    </location>
</feature>
<dbReference type="InterPro" id="IPR001789">
    <property type="entry name" value="Sig_transdc_resp-reg_receiver"/>
</dbReference>
<accession>A0A7X9RXK6</accession>
<dbReference type="PANTHER" id="PTHR43047:SF72">
    <property type="entry name" value="OSMOSENSING HISTIDINE PROTEIN KINASE SLN1"/>
    <property type="match status" value="1"/>
</dbReference>
<dbReference type="Proteomes" id="UP000576082">
    <property type="component" value="Unassembled WGS sequence"/>
</dbReference>
<evidence type="ECO:0000313" key="11">
    <source>
        <dbReference type="Proteomes" id="UP000576082"/>
    </source>
</evidence>
<evidence type="ECO:0000256" key="2">
    <source>
        <dbReference type="ARBA" id="ARBA00012438"/>
    </source>
</evidence>
<dbReference type="CDD" id="cd17546">
    <property type="entry name" value="REC_hyHK_CKI1_RcsC-like"/>
    <property type="match status" value="1"/>
</dbReference>
<keyword evidence="7" id="KW-0472">Membrane</keyword>
<keyword evidence="11" id="KW-1185">Reference proteome</keyword>
<feature type="modified residue" description="4-aspartylphosphate" evidence="6">
    <location>
        <position position="857"/>
    </location>
</feature>
<dbReference type="InterPro" id="IPR011006">
    <property type="entry name" value="CheY-like_superfamily"/>
</dbReference>
<dbReference type="Gene3D" id="1.10.287.130">
    <property type="match status" value="1"/>
</dbReference>
<dbReference type="InterPro" id="IPR004358">
    <property type="entry name" value="Sig_transdc_His_kin-like_C"/>
</dbReference>
<feature type="domain" description="Response regulatory" evidence="9">
    <location>
        <begin position="808"/>
        <end position="923"/>
    </location>
</feature>
<dbReference type="SMART" id="SM00091">
    <property type="entry name" value="PAS"/>
    <property type="match status" value="4"/>
</dbReference>
<evidence type="ECO:0000256" key="4">
    <source>
        <dbReference type="ARBA" id="ARBA00022679"/>
    </source>
</evidence>
<dbReference type="Pfam" id="PF02518">
    <property type="entry name" value="HATPase_c"/>
    <property type="match status" value="1"/>
</dbReference>
<reference evidence="10 11" key="1">
    <citation type="submission" date="2020-04" db="EMBL/GenBank/DDBJ databases">
        <title>Flammeovirga sp. SR4, a novel species isolated from seawater.</title>
        <authorList>
            <person name="Wang X."/>
        </authorList>
    </citation>
    <scope>NUCLEOTIDE SEQUENCE [LARGE SCALE GENOMIC DNA]</scope>
    <source>
        <strain evidence="10 11">ATCC 23126</strain>
    </source>
</reference>